<evidence type="ECO:0000313" key="2">
    <source>
        <dbReference type="Proteomes" id="UP000036923"/>
    </source>
</evidence>
<protein>
    <submittedName>
        <fullName evidence="1">Uncharacterized protein</fullName>
    </submittedName>
</protein>
<reference evidence="2" key="1">
    <citation type="submission" date="2015-07" db="EMBL/GenBank/DDBJ databases">
        <title>Near-Complete Genome Sequence of the Cellulolytic Bacterium Bacteroides (Pseudobacteroides) cellulosolvens ATCC 35603.</title>
        <authorList>
            <person name="Dassa B."/>
            <person name="Utturkar S.M."/>
            <person name="Klingeman D.M."/>
            <person name="Hurt R.A."/>
            <person name="Keller M."/>
            <person name="Xu J."/>
            <person name="Reddy Y.H.K."/>
            <person name="Borovok I."/>
            <person name="Grinberg I.R."/>
            <person name="Lamed R."/>
            <person name="Zhivin O."/>
            <person name="Bayer E.A."/>
            <person name="Brown S.D."/>
        </authorList>
    </citation>
    <scope>NUCLEOTIDE SEQUENCE [LARGE SCALE GENOMIC DNA]</scope>
    <source>
        <strain evidence="2">DSM 2933</strain>
    </source>
</reference>
<keyword evidence="2" id="KW-1185">Reference proteome</keyword>
<comment type="caution">
    <text evidence="1">The sequence shown here is derived from an EMBL/GenBank/DDBJ whole genome shotgun (WGS) entry which is preliminary data.</text>
</comment>
<accession>A0A0L6JHL6</accession>
<dbReference type="EMBL" id="LGTC01000001">
    <property type="protein sequence ID" value="KNY25204.1"/>
    <property type="molecule type" value="Genomic_DNA"/>
</dbReference>
<organism evidence="1 2">
    <name type="scientific">Pseudobacteroides cellulosolvens ATCC 35603 = DSM 2933</name>
    <dbReference type="NCBI Taxonomy" id="398512"/>
    <lineage>
        <taxon>Bacteria</taxon>
        <taxon>Bacillati</taxon>
        <taxon>Bacillota</taxon>
        <taxon>Clostridia</taxon>
        <taxon>Eubacteriales</taxon>
        <taxon>Oscillospiraceae</taxon>
        <taxon>Pseudobacteroides</taxon>
    </lineage>
</organism>
<gene>
    <name evidence="1" type="ORF">Bccel_0461</name>
</gene>
<name>A0A0L6JHL6_9FIRM</name>
<dbReference type="STRING" id="398512.Bccel_0461"/>
<dbReference type="AlphaFoldDB" id="A0A0L6JHL6"/>
<dbReference type="Proteomes" id="UP000036923">
    <property type="component" value="Unassembled WGS sequence"/>
</dbReference>
<proteinExistence type="predicted"/>
<sequence length="72" mass="8278">MKYYKDDSKNLTFVGSPKATKITGRLLAQNLVEITPGEQSTAKQLYNFDEKNMTYYKDIVLKSKERRITAAI</sequence>
<evidence type="ECO:0000313" key="1">
    <source>
        <dbReference type="EMBL" id="KNY25204.1"/>
    </source>
</evidence>
<dbReference type="RefSeq" id="WP_036946465.1">
    <property type="nucleotide sequence ID" value="NZ_KN050763.1"/>
</dbReference>